<sequence>MNNSKASIPGQYEDESCVIYIGNLDSRVSDEEIINLFSKYGQVVSLFRRLLDSFYPKEKSKTFKPPRNGVQYGFIRFSTRDGVEAVLKDAKGMVLGKRKLSIKARVVNPSKLTEKSQKKMTDSSNFKTSGNEIKPVTENNSQTVEKKGKPASPKPFNSKAINPLEVQPQQSNKANYTPVSSDSNFKEAVLSLGLEEFSMQAAPTAFSSTFTLTVMNIPAEMTPIDLYNCFKSIGTVKGTAVSQFTDQKGYRYGEVIMDSLEACKSAIHILGGSQYNGSKLDVSMKKAAYPNNRVLNLTPSTENLWPFPQENYGNSYFKNDANNHGMTWMMGSPTKERYQWGSSAEQFDISAYPKNNFPRNNNALPSISQWESLQANTMHSAPVDPCNLYVKNLDDTVISTKDQLEALFSPFGNITSSMLACYPNSGISKGYGFVAFHRIEEAIAAKDRLNGAMIGKKRIFVCFAERKTDRIRRLQELFADQRATSNSSPSSIFVRPEKKVPVTIRKPEESEKTPFSSTQSITNTIESSKSLDESSKTENKNKRDNAMDENRNEIHDTATPKIGLPKEEKREKSPLKENLNSTEIPARKRMSIKSQSIAKNLKKIEEMLNRKKLKSSCFVPRAKATTCTTLTYVTVEPIHYQEDELLLEDTFPKANHLKADPDISLKVKQMSSSLYQDSNKENFESTVKVGNASPSAIRLSQL</sequence>
<evidence type="ECO:0000313" key="6">
    <source>
        <dbReference type="Proteomes" id="UP000016088"/>
    </source>
</evidence>
<proteinExistence type="predicted"/>
<dbReference type="GO" id="GO:0048255">
    <property type="term" value="P:mRNA stabilization"/>
    <property type="evidence" value="ECO:0007669"/>
    <property type="project" value="EnsemblFungi"/>
</dbReference>
<feature type="region of interest" description="Disordered" evidence="3">
    <location>
        <begin position="111"/>
        <end position="179"/>
    </location>
</feature>
<evidence type="ECO:0000256" key="1">
    <source>
        <dbReference type="ARBA" id="ARBA00022884"/>
    </source>
</evidence>
<reference evidence="5 6" key="1">
    <citation type="journal article" date="2011" name="Science">
        <title>Comparative functional genomics of the fission yeasts.</title>
        <authorList>
            <person name="Rhind N."/>
            <person name="Chen Z."/>
            <person name="Yassour M."/>
            <person name="Thompson D.A."/>
            <person name="Haas B.J."/>
            <person name="Habib N."/>
            <person name="Wapinski I."/>
            <person name="Roy S."/>
            <person name="Lin M.F."/>
            <person name="Heiman D.I."/>
            <person name="Young S.K."/>
            <person name="Furuya K."/>
            <person name="Guo Y."/>
            <person name="Pidoux A."/>
            <person name="Chen H.M."/>
            <person name="Robbertse B."/>
            <person name="Goldberg J.M."/>
            <person name="Aoki K."/>
            <person name="Bayne E.H."/>
            <person name="Berlin A.M."/>
            <person name="Desjardins C.A."/>
            <person name="Dobbs E."/>
            <person name="Dukaj L."/>
            <person name="Fan L."/>
            <person name="FitzGerald M.G."/>
            <person name="French C."/>
            <person name="Gujja S."/>
            <person name="Hansen K."/>
            <person name="Keifenheim D."/>
            <person name="Levin J.Z."/>
            <person name="Mosher R.A."/>
            <person name="Mueller C.A."/>
            <person name="Pfiffner J."/>
            <person name="Priest M."/>
            <person name="Russ C."/>
            <person name="Smialowska A."/>
            <person name="Swoboda P."/>
            <person name="Sykes S.M."/>
            <person name="Vaughn M."/>
            <person name="Vengrova S."/>
            <person name="Yoder R."/>
            <person name="Zeng Q."/>
            <person name="Allshire R."/>
            <person name="Baulcombe D."/>
            <person name="Birren B.W."/>
            <person name="Brown W."/>
            <person name="Ekwall K."/>
            <person name="Kellis M."/>
            <person name="Leatherwood J."/>
            <person name="Levin H."/>
            <person name="Margalit H."/>
            <person name="Martienssen R."/>
            <person name="Nieduszynski C.A."/>
            <person name="Spatafora J.W."/>
            <person name="Friedman N."/>
            <person name="Dalgaard J.Z."/>
            <person name="Baumann P."/>
            <person name="Niki H."/>
            <person name="Regev A."/>
            <person name="Nusbaum C."/>
        </authorList>
    </citation>
    <scope>NUCLEOTIDE SEQUENCE [LARGE SCALE GENOMIC DNA]</scope>
    <source>
        <strain evidence="6">yFS286</strain>
    </source>
</reference>
<feature type="compositionally biased region" description="Polar residues" evidence="3">
    <location>
        <begin position="513"/>
        <end position="528"/>
    </location>
</feature>
<dbReference type="PROSITE" id="PS50102">
    <property type="entry name" value="RRM"/>
    <property type="match status" value="3"/>
</dbReference>
<dbReference type="GO" id="GO:0005737">
    <property type="term" value="C:cytoplasm"/>
    <property type="evidence" value="ECO:0007669"/>
    <property type="project" value="EnsemblFungi"/>
</dbReference>
<dbReference type="CDD" id="cd21622">
    <property type="entry name" value="RRM3_Crp79_Mug28"/>
    <property type="match status" value="1"/>
</dbReference>
<dbReference type="VEuPathDB" id="FungiDB:SOCG_01506"/>
<name>S9PTH9_SCHOY</name>
<feature type="domain" description="RRM" evidence="4">
    <location>
        <begin position="17"/>
        <end position="103"/>
    </location>
</feature>
<keyword evidence="6" id="KW-1185">Reference proteome</keyword>
<dbReference type="Proteomes" id="UP000016088">
    <property type="component" value="Unassembled WGS sequence"/>
</dbReference>
<feature type="compositionally biased region" description="Polar residues" evidence="3">
    <location>
        <begin position="167"/>
        <end position="179"/>
    </location>
</feature>
<dbReference type="GO" id="GO:0003729">
    <property type="term" value="F:mRNA binding"/>
    <property type="evidence" value="ECO:0007669"/>
    <property type="project" value="TreeGrafter"/>
</dbReference>
<feature type="domain" description="RRM" evidence="4">
    <location>
        <begin position="210"/>
        <end position="287"/>
    </location>
</feature>
<evidence type="ECO:0000256" key="3">
    <source>
        <dbReference type="SAM" id="MobiDB-lite"/>
    </source>
</evidence>
<feature type="domain" description="RRM" evidence="4">
    <location>
        <begin position="386"/>
        <end position="466"/>
    </location>
</feature>
<dbReference type="InterPro" id="IPR012677">
    <property type="entry name" value="Nucleotide-bd_a/b_plait_sf"/>
</dbReference>
<accession>S9PTH9</accession>
<dbReference type="eggNOG" id="KOG0118">
    <property type="taxonomic scope" value="Eukaryota"/>
</dbReference>
<keyword evidence="1 2" id="KW-0694">RNA-binding</keyword>
<dbReference type="HOGENOM" id="CLU_400179_0_0_1"/>
<dbReference type="Pfam" id="PF00076">
    <property type="entry name" value="RRM_1"/>
    <property type="match status" value="2"/>
</dbReference>
<dbReference type="EMBL" id="KE503208">
    <property type="protein sequence ID" value="EPX71287.1"/>
    <property type="molecule type" value="Genomic_DNA"/>
</dbReference>
<dbReference type="Gene3D" id="3.30.70.330">
    <property type="match status" value="3"/>
</dbReference>
<gene>
    <name evidence="5" type="ORF">SOCG_01506</name>
</gene>
<dbReference type="InterPro" id="IPR035979">
    <property type="entry name" value="RBD_domain_sf"/>
</dbReference>
<dbReference type="GO" id="GO:0008143">
    <property type="term" value="F:poly(A) binding"/>
    <property type="evidence" value="ECO:0007669"/>
    <property type="project" value="EnsemblFungi"/>
</dbReference>
<evidence type="ECO:0000259" key="4">
    <source>
        <dbReference type="PROSITE" id="PS50102"/>
    </source>
</evidence>
<dbReference type="GO" id="GO:0005634">
    <property type="term" value="C:nucleus"/>
    <property type="evidence" value="ECO:0007669"/>
    <property type="project" value="EnsemblFungi"/>
</dbReference>
<dbReference type="SUPFAM" id="SSF54928">
    <property type="entry name" value="RNA-binding domain, RBD"/>
    <property type="match status" value="3"/>
</dbReference>
<dbReference type="PANTHER" id="PTHR48025:SF1">
    <property type="entry name" value="RRM DOMAIN-CONTAINING PROTEIN"/>
    <property type="match status" value="1"/>
</dbReference>
<dbReference type="GO" id="GO:0006406">
    <property type="term" value="P:mRNA export from nucleus"/>
    <property type="evidence" value="ECO:0007669"/>
    <property type="project" value="EnsemblFungi"/>
</dbReference>
<dbReference type="InterPro" id="IPR050502">
    <property type="entry name" value="Euk_RNA-bind_prot"/>
</dbReference>
<evidence type="ECO:0000313" key="5">
    <source>
        <dbReference type="EMBL" id="EPX71287.1"/>
    </source>
</evidence>
<feature type="compositionally biased region" description="Basic and acidic residues" evidence="3">
    <location>
        <begin position="112"/>
        <end position="121"/>
    </location>
</feature>
<dbReference type="InterPro" id="IPR000504">
    <property type="entry name" value="RRM_dom"/>
</dbReference>
<feature type="compositionally biased region" description="Basic and acidic residues" evidence="3">
    <location>
        <begin position="495"/>
        <end position="512"/>
    </location>
</feature>
<dbReference type="OMA" id="LACYPNS"/>
<evidence type="ECO:0000256" key="2">
    <source>
        <dbReference type="PROSITE-ProRule" id="PRU00176"/>
    </source>
</evidence>
<dbReference type="PANTHER" id="PTHR48025">
    <property type="entry name" value="OS02G0815200 PROTEIN"/>
    <property type="match status" value="1"/>
</dbReference>
<feature type="compositionally biased region" description="Basic and acidic residues" evidence="3">
    <location>
        <begin position="529"/>
        <end position="575"/>
    </location>
</feature>
<protein>
    <submittedName>
        <fullName evidence="5">Poly(A) binding protein Crp79</fullName>
    </submittedName>
</protein>
<dbReference type="AlphaFoldDB" id="S9PTH9"/>
<dbReference type="OrthoDB" id="439808at2759"/>
<dbReference type="RefSeq" id="XP_013019913.1">
    <property type="nucleotide sequence ID" value="XM_013164459.1"/>
</dbReference>
<feature type="region of interest" description="Disordered" evidence="3">
    <location>
        <begin position="485"/>
        <end position="584"/>
    </location>
</feature>
<organism evidence="5 6">
    <name type="scientific">Schizosaccharomyces octosporus (strain yFS286)</name>
    <name type="common">Fission yeast</name>
    <name type="synonym">Octosporomyces octosporus</name>
    <dbReference type="NCBI Taxonomy" id="483514"/>
    <lineage>
        <taxon>Eukaryota</taxon>
        <taxon>Fungi</taxon>
        <taxon>Dikarya</taxon>
        <taxon>Ascomycota</taxon>
        <taxon>Taphrinomycotina</taxon>
        <taxon>Schizosaccharomycetes</taxon>
        <taxon>Schizosaccharomycetales</taxon>
        <taxon>Schizosaccharomycetaceae</taxon>
        <taxon>Schizosaccharomyces</taxon>
    </lineage>
</organism>
<feature type="compositionally biased region" description="Polar residues" evidence="3">
    <location>
        <begin position="122"/>
        <end position="143"/>
    </location>
</feature>
<dbReference type="SMART" id="SM00360">
    <property type="entry name" value="RRM"/>
    <property type="match status" value="3"/>
</dbReference>
<dbReference type="GeneID" id="25030486"/>